<evidence type="ECO:0000256" key="3">
    <source>
        <dbReference type="ARBA" id="ARBA00013085"/>
    </source>
</evidence>
<dbReference type="Gene3D" id="3.20.20.140">
    <property type="entry name" value="Metal-dependent hydrolases"/>
    <property type="match status" value="1"/>
</dbReference>
<dbReference type="Pfam" id="PF02811">
    <property type="entry name" value="PHP"/>
    <property type="match status" value="1"/>
</dbReference>
<keyword evidence="11" id="KW-1185">Reference proteome</keyword>
<dbReference type="InterPro" id="IPR004013">
    <property type="entry name" value="PHP_dom"/>
</dbReference>
<dbReference type="NCBIfam" id="TIGR01856">
    <property type="entry name" value="hisJ_fam"/>
    <property type="match status" value="1"/>
</dbReference>
<dbReference type="RefSeq" id="WP_174496764.1">
    <property type="nucleotide sequence ID" value="NZ_CADDWK010000009.1"/>
</dbReference>
<evidence type="ECO:0000256" key="2">
    <source>
        <dbReference type="ARBA" id="ARBA00009152"/>
    </source>
</evidence>
<evidence type="ECO:0000313" key="10">
    <source>
        <dbReference type="EMBL" id="MBB6454141.1"/>
    </source>
</evidence>
<dbReference type="EC" id="3.1.3.15" evidence="3 8"/>
<organism evidence="10 11">
    <name type="scientific">Salirhabdus euzebyi</name>
    <dbReference type="NCBI Taxonomy" id="394506"/>
    <lineage>
        <taxon>Bacteria</taxon>
        <taxon>Bacillati</taxon>
        <taxon>Bacillota</taxon>
        <taxon>Bacilli</taxon>
        <taxon>Bacillales</taxon>
        <taxon>Bacillaceae</taxon>
        <taxon>Salirhabdus</taxon>
    </lineage>
</organism>
<dbReference type="SMART" id="SM00481">
    <property type="entry name" value="POLIIIAc"/>
    <property type="match status" value="1"/>
</dbReference>
<keyword evidence="5 8" id="KW-0378">Hydrolase</keyword>
<comment type="caution">
    <text evidence="10">The sequence shown here is derived from an EMBL/GenBank/DDBJ whole genome shotgun (WGS) entry which is preliminary data.</text>
</comment>
<name>A0A841Q6V6_9BACI</name>
<comment type="similarity">
    <text evidence="2 8">Belongs to the PHP hydrolase family. HisK subfamily.</text>
</comment>
<evidence type="ECO:0000256" key="8">
    <source>
        <dbReference type="RuleBase" id="RU366003"/>
    </source>
</evidence>
<dbReference type="PANTHER" id="PTHR21039">
    <property type="entry name" value="HISTIDINOL PHOSPHATASE-RELATED"/>
    <property type="match status" value="1"/>
</dbReference>
<evidence type="ECO:0000259" key="9">
    <source>
        <dbReference type="SMART" id="SM00481"/>
    </source>
</evidence>
<dbReference type="GO" id="GO:0000105">
    <property type="term" value="P:L-histidine biosynthetic process"/>
    <property type="evidence" value="ECO:0007669"/>
    <property type="project" value="UniProtKB-UniRule"/>
</dbReference>
<dbReference type="GO" id="GO:0005737">
    <property type="term" value="C:cytoplasm"/>
    <property type="evidence" value="ECO:0007669"/>
    <property type="project" value="TreeGrafter"/>
</dbReference>
<protein>
    <recommendedName>
        <fullName evidence="3 8">Histidinol-phosphatase</fullName>
        <shortName evidence="8">HolPase</shortName>
        <ecNumber evidence="3 8">3.1.3.15</ecNumber>
    </recommendedName>
</protein>
<keyword evidence="4 8" id="KW-0028">Amino-acid biosynthesis</keyword>
<dbReference type="GO" id="GO:0004401">
    <property type="term" value="F:histidinol-phosphatase activity"/>
    <property type="evidence" value="ECO:0007669"/>
    <property type="project" value="UniProtKB-UniRule"/>
</dbReference>
<dbReference type="InterPro" id="IPR016195">
    <property type="entry name" value="Pol/histidinol_Pase-like"/>
</dbReference>
<evidence type="ECO:0000256" key="4">
    <source>
        <dbReference type="ARBA" id="ARBA00022605"/>
    </source>
</evidence>
<evidence type="ECO:0000256" key="1">
    <source>
        <dbReference type="ARBA" id="ARBA00004970"/>
    </source>
</evidence>
<dbReference type="SUPFAM" id="SSF89550">
    <property type="entry name" value="PHP domain-like"/>
    <property type="match status" value="1"/>
</dbReference>
<accession>A0A841Q6V6</accession>
<proteinExistence type="inferred from homology"/>
<dbReference type="AlphaFoldDB" id="A0A841Q6V6"/>
<feature type="domain" description="Polymerase/histidinol phosphatase N-terminal" evidence="9">
    <location>
        <begin position="2"/>
        <end position="84"/>
    </location>
</feature>
<evidence type="ECO:0000256" key="6">
    <source>
        <dbReference type="ARBA" id="ARBA00023102"/>
    </source>
</evidence>
<comment type="pathway">
    <text evidence="1 8">Amino-acid biosynthesis; L-histidine biosynthesis; L-histidine from 5-phospho-alpha-D-ribose 1-diphosphate: step 8/9.</text>
</comment>
<reference evidence="10 11" key="1">
    <citation type="submission" date="2020-08" db="EMBL/GenBank/DDBJ databases">
        <title>Genomic Encyclopedia of Type Strains, Phase IV (KMG-IV): sequencing the most valuable type-strain genomes for metagenomic binning, comparative biology and taxonomic classification.</title>
        <authorList>
            <person name="Goeker M."/>
        </authorList>
    </citation>
    <scope>NUCLEOTIDE SEQUENCE [LARGE SCALE GENOMIC DNA]</scope>
    <source>
        <strain evidence="10 11">DSM 19612</strain>
    </source>
</reference>
<dbReference type="UniPathway" id="UPA00031">
    <property type="reaction ID" value="UER00013"/>
</dbReference>
<comment type="catalytic activity">
    <reaction evidence="7 8">
        <text>L-histidinol phosphate + H2O = L-histidinol + phosphate</text>
        <dbReference type="Rhea" id="RHEA:14465"/>
        <dbReference type="ChEBI" id="CHEBI:15377"/>
        <dbReference type="ChEBI" id="CHEBI:43474"/>
        <dbReference type="ChEBI" id="CHEBI:57699"/>
        <dbReference type="ChEBI" id="CHEBI:57980"/>
        <dbReference type="EC" id="3.1.3.15"/>
    </reaction>
</comment>
<sequence length="261" mass="30189">MYDYHMHSNFSADCKVSMEEMVKAAITKGLKEICFTEHIDYDYPDQSITFDLDTEAYTKKVEAMRQKYGTSISIKKGVELGVQPHVIQHYEKLLEKEHFDFIICSMHATSRLDLHSGTFFENKTLHMAYEEYYTELLACIKSFNMYNILGHLDLVKRYKYENGVHHFLDVIEEIFKVIIPEGKGIEINTSGYKYGMNRALPSKDILQLYKDMNGEIITLGSDSHSPVTLGAYFDESIALLKELGFSYIATFDNHKPVFHKI</sequence>
<evidence type="ECO:0000256" key="5">
    <source>
        <dbReference type="ARBA" id="ARBA00022801"/>
    </source>
</evidence>
<evidence type="ECO:0000313" key="11">
    <source>
        <dbReference type="Proteomes" id="UP000581688"/>
    </source>
</evidence>
<dbReference type="PANTHER" id="PTHR21039:SF0">
    <property type="entry name" value="HISTIDINOL-PHOSPHATASE"/>
    <property type="match status" value="1"/>
</dbReference>
<dbReference type="EMBL" id="JACHGH010000007">
    <property type="protein sequence ID" value="MBB6454141.1"/>
    <property type="molecule type" value="Genomic_DNA"/>
</dbReference>
<dbReference type="Proteomes" id="UP000581688">
    <property type="component" value="Unassembled WGS sequence"/>
</dbReference>
<keyword evidence="6 8" id="KW-0368">Histidine biosynthesis</keyword>
<gene>
    <name evidence="10" type="ORF">HNQ94_002592</name>
</gene>
<evidence type="ECO:0000256" key="7">
    <source>
        <dbReference type="ARBA" id="ARBA00049158"/>
    </source>
</evidence>
<dbReference type="InterPro" id="IPR010140">
    <property type="entry name" value="Histidinol_P_phosphatase_HisJ"/>
</dbReference>
<dbReference type="InterPro" id="IPR003141">
    <property type="entry name" value="Pol/His_phosphatase_N"/>
</dbReference>